<dbReference type="AlphaFoldDB" id="A0A9N9VA42"/>
<dbReference type="EMBL" id="CABFNQ020000592">
    <property type="protein sequence ID" value="CAH0019752.1"/>
    <property type="molecule type" value="Genomic_DNA"/>
</dbReference>
<proteinExistence type="predicted"/>
<reference evidence="1" key="1">
    <citation type="submission" date="2021-10" db="EMBL/GenBank/DDBJ databases">
        <authorList>
            <person name="Piombo E."/>
        </authorList>
    </citation>
    <scope>NUCLEOTIDE SEQUENCE</scope>
</reference>
<accession>A0A9N9VA42</accession>
<evidence type="ECO:0000313" key="1">
    <source>
        <dbReference type="EMBL" id="CAH0019752.1"/>
    </source>
</evidence>
<name>A0A9N9VA42_9HYPO</name>
<comment type="caution">
    <text evidence="1">The sequence shown here is derived from an EMBL/GenBank/DDBJ whole genome shotgun (WGS) entry which is preliminary data.</text>
</comment>
<keyword evidence="2" id="KW-1185">Reference proteome</keyword>
<dbReference type="Proteomes" id="UP000696573">
    <property type="component" value="Unassembled WGS sequence"/>
</dbReference>
<protein>
    <submittedName>
        <fullName evidence="1">Uncharacterized protein</fullName>
    </submittedName>
</protein>
<evidence type="ECO:0000313" key="2">
    <source>
        <dbReference type="Proteomes" id="UP000696573"/>
    </source>
</evidence>
<dbReference type="OrthoDB" id="10519646at2759"/>
<organism evidence="1 2">
    <name type="scientific">Clonostachys rhizophaga</name>
    <dbReference type="NCBI Taxonomy" id="160324"/>
    <lineage>
        <taxon>Eukaryota</taxon>
        <taxon>Fungi</taxon>
        <taxon>Dikarya</taxon>
        <taxon>Ascomycota</taxon>
        <taxon>Pezizomycotina</taxon>
        <taxon>Sordariomycetes</taxon>
        <taxon>Hypocreomycetidae</taxon>
        <taxon>Hypocreales</taxon>
        <taxon>Bionectriaceae</taxon>
        <taxon>Clonostachys</taxon>
    </lineage>
</organism>
<sequence>MRLGRIARPTDEVLGRDVRPAEPPAAAARGVERLASVQHAHVVEEDGLPGLHLGLVHGRLLVDQGLEDLRALDPAVQVPPPAAERLLEGRAPVDAAVDLGRGRVGVEDLAGAHVPVAVLLVAVQDVGLGEVLDGGLVAERPHHSADAGLAAAAGVVHAVQDLDLGGRLEVEEVLVQAEVAARVGDVLRVGLGPDVKGAAVEGLADVGHAGRDLDNGALVAGHVLEEDDAQAHEILHDVPEGALALHVLVVVDPADFSRDDIGVPVLEAEATLELEHSGINRLRAA</sequence>
<gene>
    <name evidence="1" type="ORF">CRHIZ90672A_00013777</name>
</gene>